<protein>
    <recommendedName>
        <fullName evidence="7">Programmed cell death protein 10 dimerisation domain-containing protein</fullName>
    </recommendedName>
</protein>
<keyword evidence="5" id="KW-0963">Cytoplasm</keyword>
<keyword evidence="9" id="KW-1185">Reference proteome</keyword>
<dbReference type="Pfam" id="PF20929">
    <property type="entry name" value="PDCD10_N"/>
    <property type="match status" value="1"/>
</dbReference>
<dbReference type="PANTHER" id="PTHR13250:SF1">
    <property type="entry name" value="PROGRAMMED CELL DEATH PROTEIN 10"/>
    <property type="match status" value="1"/>
</dbReference>
<organism evidence="8 9">
    <name type="scientific">Necator americanus</name>
    <name type="common">Human hookworm</name>
    <dbReference type="NCBI Taxonomy" id="51031"/>
    <lineage>
        <taxon>Eukaryota</taxon>
        <taxon>Metazoa</taxon>
        <taxon>Ecdysozoa</taxon>
        <taxon>Nematoda</taxon>
        <taxon>Chromadorea</taxon>
        <taxon>Rhabditida</taxon>
        <taxon>Rhabditina</taxon>
        <taxon>Rhabditomorpha</taxon>
        <taxon>Strongyloidea</taxon>
        <taxon>Ancylostomatidae</taxon>
        <taxon>Bunostominae</taxon>
        <taxon>Necator</taxon>
    </lineage>
</organism>
<dbReference type="InterPro" id="IPR053750">
    <property type="entry name" value="PDCD10_Homolog"/>
</dbReference>
<reference evidence="8 9" key="1">
    <citation type="submission" date="2023-08" db="EMBL/GenBank/DDBJ databases">
        <title>A Necator americanus chromosomal reference genome.</title>
        <authorList>
            <person name="Ilik V."/>
            <person name="Petrzelkova K.J."/>
            <person name="Pardy F."/>
            <person name="Fuh T."/>
            <person name="Niatou-Singa F.S."/>
            <person name="Gouil Q."/>
            <person name="Baker L."/>
            <person name="Ritchie M.E."/>
            <person name="Jex A.R."/>
            <person name="Gazzola D."/>
            <person name="Li H."/>
            <person name="Toshio Fujiwara R."/>
            <person name="Zhan B."/>
            <person name="Aroian R.V."/>
            <person name="Pafco B."/>
            <person name="Schwarz E.M."/>
        </authorList>
    </citation>
    <scope>NUCLEOTIDE SEQUENCE [LARGE SCALE GENOMIC DNA]</scope>
    <source>
        <strain evidence="8 9">Aroian</strain>
        <tissue evidence="8">Whole animal</tissue>
    </source>
</reference>
<evidence type="ECO:0000259" key="7">
    <source>
        <dbReference type="Pfam" id="PF20929"/>
    </source>
</evidence>
<evidence type="ECO:0000256" key="3">
    <source>
        <dbReference type="ARBA" id="ARBA00009181"/>
    </source>
</evidence>
<evidence type="ECO:0000256" key="6">
    <source>
        <dbReference type="ARBA" id="ARBA00023136"/>
    </source>
</evidence>
<evidence type="ECO:0000256" key="4">
    <source>
        <dbReference type="ARBA" id="ARBA00022475"/>
    </source>
</evidence>
<keyword evidence="4" id="KW-1003">Cell membrane</keyword>
<name>A0ABR1BWI8_NECAM</name>
<dbReference type="InterPro" id="IPR009652">
    <property type="entry name" value="PDCD10"/>
</dbReference>
<comment type="caution">
    <text evidence="8">The sequence shown here is derived from an EMBL/GenBank/DDBJ whole genome shotgun (WGS) entry which is preliminary data.</text>
</comment>
<comment type="subcellular location">
    <subcellularLocation>
        <location evidence="1">Cell membrane</location>
        <topology evidence="1">Peripheral membrane protein</topology>
    </subcellularLocation>
    <subcellularLocation>
        <location evidence="2">Cytoplasm</location>
    </subcellularLocation>
</comment>
<dbReference type="PANTHER" id="PTHR13250">
    <property type="entry name" value="TF-1 CELL APOPTOSIS RELATED PROTEIN-15"/>
    <property type="match status" value="1"/>
</dbReference>
<comment type="similarity">
    <text evidence="3">Belongs to the PDCD10 family.</text>
</comment>
<dbReference type="InterPro" id="IPR048288">
    <property type="entry name" value="PDCD10_N"/>
</dbReference>
<accession>A0ABR1BWI8</accession>
<dbReference type="Pfam" id="PF06840">
    <property type="entry name" value="PDC10_C"/>
    <property type="match status" value="1"/>
</dbReference>
<sequence length="267" mass="30453">MSVMEPLLEPPIAEVCDGPTSVPTAAPTAAFRARTQMHRNYTRDPCRFETKISMNEEGGYLGAMTYQCLYSGILDKLRSSKRDDDRALAAIHRLRSAMKTSDSASPSFLFDFTKILLAESELNINLQEAYLRMHDTSPTDDLVVQGYEHVPEYKELTKRAIELRRVLSRVPDEMADRHQFLETIKLIASSIKKLLEAINAVHQIVPLSAQQAVEKRKREFVHYSKRFSNTLKTYFKDQNAVQVSVSANQLVFQTSLIVKTVNEKLRR</sequence>
<keyword evidence="6" id="KW-0472">Membrane</keyword>
<evidence type="ECO:0000256" key="1">
    <source>
        <dbReference type="ARBA" id="ARBA00004202"/>
    </source>
</evidence>
<evidence type="ECO:0000313" key="9">
    <source>
        <dbReference type="Proteomes" id="UP001303046"/>
    </source>
</evidence>
<dbReference type="Gene3D" id="1.20.120.1950">
    <property type="match status" value="1"/>
</dbReference>
<dbReference type="EMBL" id="JAVFWL010000001">
    <property type="protein sequence ID" value="KAK6729585.1"/>
    <property type="molecule type" value="Genomic_DNA"/>
</dbReference>
<proteinExistence type="inferred from homology"/>
<feature type="domain" description="Programmed cell death protein 10 dimerisation" evidence="7">
    <location>
        <begin position="59"/>
        <end position="123"/>
    </location>
</feature>
<gene>
    <name evidence="8" type="primary">Necator_chrI.g2686</name>
    <name evidence="8" type="ORF">RB195_006558</name>
</gene>
<evidence type="ECO:0000256" key="2">
    <source>
        <dbReference type="ARBA" id="ARBA00004496"/>
    </source>
</evidence>
<evidence type="ECO:0000256" key="5">
    <source>
        <dbReference type="ARBA" id="ARBA00022490"/>
    </source>
</evidence>
<dbReference type="Proteomes" id="UP001303046">
    <property type="component" value="Unassembled WGS sequence"/>
</dbReference>
<evidence type="ECO:0000313" key="8">
    <source>
        <dbReference type="EMBL" id="KAK6729585.1"/>
    </source>
</evidence>